<evidence type="ECO:0000313" key="3">
    <source>
        <dbReference type="Proteomes" id="UP001620409"/>
    </source>
</evidence>
<evidence type="ECO:0000313" key="2">
    <source>
        <dbReference type="EMBL" id="MFK2853581.1"/>
    </source>
</evidence>
<evidence type="ECO:0000256" key="1">
    <source>
        <dbReference type="SAM" id="MobiDB-lite"/>
    </source>
</evidence>
<comment type="caution">
    <text evidence="2">The sequence shown here is derived from an EMBL/GenBank/DDBJ whole genome shotgun (WGS) entry which is preliminary data.</text>
</comment>
<feature type="region of interest" description="Disordered" evidence="1">
    <location>
        <begin position="55"/>
        <end position="74"/>
    </location>
</feature>
<accession>A0ABW8IEH3</accession>
<proteinExistence type="predicted"/>
<dbReference type="EMBL" id="JADIKI010000021">
    <property type="protein sequence ID" value="MFK2853581.1"/>
    <property type="molecule type" value="Genomic_DNA"/>
</dbReference>
<dbReference type="Proteomes" id="UP001620409">
    <property type="component" value="Unassembled WGS sequence"/>
</dbReference>
<gene>
    <name evidence="2" type="ORF">ISP18_03090</name>
</gene>
<organism evidence="2 3">
    <name type="scientific">Dyella humi</name>
    <dbReference type="NCBI Taxonomy" id="1770547"/>
    <lineage>
        <taxon>Bacteria</taxon>
        <taxon>Pseudomonadati</taxon>
        <taxon>Pseudomonadota</taxon>
        <taxon>Gammaproteobacteria</taxon>
        <taxon>Lysobacterales</taxon>
        <taxon>Rhodanobacteraceae</taxon>
        <taxon>Dyella</taxon>
    </lineage>
</organism>
<sequence>MSSPSAPNRVLAEQALSRAAGAPLLGGNKVDLLIDAQQHFDAWLTAIRSVALRGTGELHRPRRQSRPRVSGCLG</sequence>
<keyword evidence="3" id="KW-1185">Reference proteome</keyword>
<dbReference type="RefSeq" id="WP_380016933.1">
    <property type="nucleotide sequence ID" value="NZ_JADIKI010000021.1"/>
</dbReference>
<reference evidence="2 3" key="1">
    <citation type="submission" date="2020-10" db="EMBL/GenBank/DDBJ databases">
        <title>Phylogeny of dyella-like bacteria.</title>
        <authorList>
            <person name="Fu J."/>
        </authorList>
    </citation>
    <scope>NUCLEOTIDE SEQUENCE [LARGE SCALE GENOMIC DNA]</scope>
    <source>
        <strain evidence="2 3">DHG40</strain>
    </source>
</reference>
<protein>
    <submittedName>
        <fullName evidence="2">Uncharacterized protein</fullName>
    </submittedName>
</protein>
<name>A0ABW8IEH3_9GAMM</name>